<organism evidence="2 3">
    <name type="scientific">Brevibacterium marinum</name>
    <dbReference type="NCBI Taxonomy" id="418643"/>
    <lineage>
        <taxon>Bacteria</taxon>
        <taxon>Bacillati</taxon>
        <taxon>Actinomycetota</taxon>
        <taxon>Actinomycetes</taxon>
        <taxon>Micrococcales</taxon>
        <taxon>Brevibacteriaceae</taxon>
        <taxon>Brevibacterium</taxon>
    </lineage>
</organism>
<dbReference type="InterPro" id="IPR045596">
    <property type="entry name" value="DUF6459"/>
</dbReference>
<protein>
    <submittedName>
        <fullName evidence="2">Uncharacterized protein</fullName>
    </submittedName>
</protein>
<dbReference type="EMBL" id="JAATJN010000001">
    <property type="protein sequence ID" value="NJC57932.1"/>
    <property type="molecule type" value="Genomic_DNA"/>
</dbReference>
<evidence type="ECO:0000256" key="1">
    <source>
        <dbReference type="SAM" id="MobiDB-lite"/>
    </source>
</evidence>
<proteinExistence type="predicted"/>
<dbReference type="Proteomes" id="UP000576792">
    <property type="component" value="Unassembled WGS sequence"/>
</dbReference>
<sequence>MTAPLVLSRPQPAAPPHRSRSPHHRLTDPPDGRQPSNDGHGSDSRQPGDGGHSSGHGGGATAEKADEDSNDPVRRDEGRIAATATSLAVACLEIFSGIRRSDSISRWVDRTLLDKIDQRAQLRAEVAPARPIGELGTSRTLQAGNARVCRVTESVAEVTVVVRTRNRFRAVAIRLELLTTRWTMTALQTM</sequence>
<reference evidence="2 3" key="1">
    <citation type="submission" date="2020-03" db="EMBL/GenBank/DDBJ databases">
        <title>Sequencing the genomes of 1000 actinobacteria strains.</title>
        <authorList>
            <person name="Klenk H.-P."/>
        </authorList>
    </citation>
    <scope>NUCLEOTIDE SEQUENCE [LARGE SCALE GENOMIC DNA]</scope>
    <source>
        <strain evidence="2 3">DSM 18964</strain>
    </source>
</reference>
<name>A0A846S9B6_9MICO</name>
<dbReference type="RefSeq" id="WP_245161965.1">
    <property type="nucleotide sequence ID" value="NZ_BAAAPQ010000024.1"/>
</dbReference>
<feature type="compositionally biased region" description="Gly residues" evidence="1">
    <location>
        <begin position="48"/>
        <end position="60"/>
    </location>
</feature>
<evidence type="ECO:0000313" key="2">
    <source>
        <dbReference type="EMBL" id="NJC57932.1"/>
    </source>
</evidence>
<gene>
    <name evidence="2" type="ORF">BKA07_002967</name>
</gene>
<dbReference type="Pfam" id="PF20060">
    <property type="entry name" value="DUF6459"/>
    <property type="match status" value="1"/>
</dbReference>
<accession>A0A846S9B6</accession>
<keyword evidence="3" id="KW-1185">Reference proteome</keyword>
<evidence type="ECO:0000313" key="3">
    <source>
        <dbReference type="Proteomes" id="UP000576792"/>
    </source>
</evidence>
<feature type="region of interest" description="Disordered" evidence="1">
    <location>
        <begin position="1"/>
        <end position="73"/>
    </location>
</feature>
<dbReference type="AlphaFoldDB" id="A0A846S9B6"/>
<comment type="caution">
    <text evidence="2">The sequence shown here is derived from an EMBL/GenBank/DDBJ whole genome shotgun (WGS) entry which is preliminary data.</text>
</comment>